<reference evidence="5" key="1">
    <citation type="journal article" date="2023" name="Nat. Microbiol.">
        <title>Enrichment and characterization of a nitric oxide-reducing microbial community in a continuous bioreactor.</title>
        <authorList>
            <person name="Garrido-Amador P."/>
            <person name="Stortenbeker N."/>
            <person name="Wessels H.J.C.T."/>
            <person name="Speth D.R."/>
            <person name="Garcia-Heredia I."/>
            <person name="Kartal B."/>
        </authorList>
    </citation>
    <scope>NUCLEOTIDE SEQUENCE</scope>
    <source>
        <strain evidence="5">MAG1</strain>
    </source>
</reference>
<dbReference type="SUPFAM" id="SSF55785">
    <property type="entry name" value="PYP-like sensor domain (PAS domain)"/>
    <property type="match status" value="1"/>
</dbReference>
<feature type="domain" description="PAS" evidence="1">
    <location>
        <begin position="38"/>
        <end position="87"/>
    </location>
</feature>
<proteinExistence type="predicted"/>
<dbReference type="Pfam" id="PF00563">
    <property type="entry name" value="EAL"/>
    <property type="match status" value="1"/>
</dbReference>
<feature type="domain" description="GGDEF" evidence="4">
    <location>
        <begin position="193"/>
        <end position="326"/>
    </location>
</feature>
<dbReference type="InterPro" id="IPR029787">
    <property type="entry name" value="Nucleotide_cyclase"/>
</dbReference>
<dbReference type="InterPro" id="IPR035919">
    <property type="entry name" value="EAL_sf"/>
</dbReference>
<dbReference type="Pfam" id="PF00990">
    <property type="entry name" value="GGDEF"/>
    <property type="match status" value="1"/>
</dbReference>
<dbReference type="InterPro" id="IPR001633">
    <property type="entry name" value="EAL_dom"/>
</dbReference>
<dbReference type="CDD" id="cd00130">
    <property type="entry name" value="PAS"/>
    <property type="match status" value="1"/>
</dbReference>
<dbReference type="PANTHER" id="PTHR44757:SF2">
    <property type="entry name" value="BIOFILM ARCHITECTURE MAINTENANCE PROTEIN MBAA"/>
    <property type="match status" value="1"/>
</dbReference>
<dbReference type="Gene3D" id="3.30.450.20">
    <property type="entry name" value="PAS domain"/>
    <property type="match status" value="1"/>
</dbReference>
<dbReference type="PROSITE" id="PS50883">
    <property type="entry name" value="EAL"/>
    <property type="match status" value="1"/>
</dbReference>
<dbReference type="SMART" id="SM00267">
    <property type="entry name" value="GGDEF"/>
    <property type="match status" value="1"/>
</dbReference>
<name>A0AA49FJ67_9PROT</name>
<dbReference type="EMBL" id="CP107246">
    <property type="protein sequence ID" value="WIM04929.1"/>
    <property type="molecule type" value="Genomic_DNA"/>
</dbReference>
<evidence type="ECO:0000259" key="2">
    <source>
        <dbReference type="PROSITE" id="PS50113"/>
    </source>
</evidence>
<dbReference type="PANTHER" id="PTHR44757">
    <property type="entry name" value="DIGUANYLATE CYCLASE DGCP"/>
    <property type="match status" value="1"/>
</dbReference>
<dbReference type="InterPro" id="IPR052155">
    <property type="entry name" value="Biofilm_reg_signaling"/>
</dbReference>
<dbReference type="SMART" id="SM00086">
    <property type="entry name" value="PAC"/>
    <property type="match status" value="1"/>
</dbReference>
<dbReference type="SMART" id="SM00091">
    <property type="entry name" value="PAS"/>
    <property type="match status" value="1"/>
</dbReference>
<organism evidence="5">
    <name type="scientific">Candidatus Nitricoxidivorans perseverans</name>
    <dbReference type="NCBI Taxonomy" id="2975601"/>
    <lineage>
        <taxon>Bacteria</taxon>
        <taxon>Pseudomonadati</taxon>
        <taxon>Pseudomonadota</taxon>
        <taxon>Betaproteobacteria</taxon>
        <taxon>Nitrosomonadales</taxon>
        <taxon>Sterolibacteriaceae</taxon>
        <taxon>Candidatus Nitricoxidivorans</taxon>
    </lineage>
</organism>
<dbReference type="InterPro" id="IPR001610">
    <property type="entry name" value="PAC"/>
</dbReference>
<protein>
    <submittedName>
        <fullName evidence="5">EAL domain-containing protein</fullName>
    </submittedName>
</protein>
<dbReference type="NCBIfam" id="TIGR00254">
    <property type="entry name" value="GGDEF"/>
    <property type="match status" value="1"/>
</dbReference>
<dbReference type="AlphaFoldDB" id="A0AA49FJ67"/>
<dbReference type="Pfam" id="PF13426">
    <property type="entry name" value="PAS_9"/>
    <property type="match status" value="1"/>
</dbReference>
<dbReference type="InterPro" id="IPR035965">
    <property type="entry name" value="PAS-like_dom_sf"/>
</dbReference>
<dbReference type="PROSITE" id="PS50887">
    <property type="entry name" value="GGDEF"/>
    <property type="match status" value="1"/>
</dbReference>
<dbReference type="CDD" id="cd01948">
    <property type="entry name" value="EAL"/>
    <property type="match status" value="1"/>
</dbReference>
<dbReference type="Proteomes" id="UP001234916">
    <property type="component" value="Chromosome"/>
</dbReference>
<dbReference type="SMART" id="SM00052">
    <property type="entry name" value="EAL"/>
    <property type="match status" value="1"/>
</dbReference>
<dbReference type="InterPro" id="IPR000700">
    <property type="entry name" value="PAS-assoc_C"/>
</dbReference>
<dbReference type="CDD" id="cd01949">
    <property type="entry name" value="GGDEF"/>
    <property type="match status" value="1"/>
</dbReference>
<dbReference type="Gene3D" id="3.30.70.270">
    <property type="match status" value="1"/>
</dbReference>
<dbReference type="PROSITE" id="PS50112">
    <property type="entry name" value="PAS"/>
    <property type="match status" value="1"/>
</dbReference>
<dbReference type="InterPro" id="IPR043128">
    <property type="entry name" value="Rev_trsase/Diguanyl_cyclase"/>
</dbReference>
<dbReference type="KEGG" id="npv:OHM77_09480"/>
<gene>
    <name evidence="5" type="ORF">OHM77_09480</name>
</gene>
<evidence type="ECO:0000259" key="3">
    <source>
        <dbReference type="PROSITE" id="PS50883"/>
    </source>
</evidence>
<dbReference type="InterPro" id="IPR000014">
    <property type="entry name" value="PAS"/>
</dbReference>
<feature type="domain" description="EAL" evidence="3">
    <location>
        <begin position="335"/>
        <end position="588"/>
    </location>
</feature>
<accession>A0AA49FJ67</accession>
<dbReference type="InterPro" id="IPR000160">
    <property type="entry name" value="GGDEF_dom"/>
</dbReference>
<dbReference type="NCBIfam" id="TIGR00229">
    <property type="entry name" value="sensory_box"/>
    <property type="match status" value="1"/>
</dbReference>
<dbReference type="SUPFAM" id="SSF141868">
    <property type="entry name" value="EAL domain-like"/>
    <property type="match status" value="1"/>
</dbReference>
<feature type="domain" description="PAC" evidence="2">
    <location>
        <begin position="109"/>
        <end position="161"/>
    </location>
</feature>
<dbReference type="Gene3D" id="3.20.20.450">
    <property type="entry name" value="EAL domain"/>
    <property type="match status" value="1"/>
</dbReference>
<evidence type="ECO:0000259" key="4">
    <source>
        <dbReference type="PROSITE" id="PS50887"/>
    </source>
</evidence>
<evidence type="ECO:0000313" key="5">
    <source>
        <dbReference type="EMBL" id="WIM04929.1"/>
    </source>
</evidence>
<dbReference type="FunFam" id="3.20.20.450:FF:000001">
    <property type="entry name" value="Cyclic di-GMP phosphodiesterase yahA"/>
    <property type="match status" value="1"/>
</dbReference>
<dbReference type="PROSITE" id="PS50113">
    <property type="entry name" value="PAC"/>
    <property type="match status" value="1"/>
</dbReference>
<sequence>MAGGGDDLRRCAELQRELSDVRAELDRVTAEYARALASVREQVEMLDHIHESVIVMDLVGYITHWNKGAERMFGYTQEEAVGRNILFLYADENGGDEGLHDAFLEGGSREMEVRRRKKSGEVFWASLQLSLIRGDDGQPTGLIGYLSDITERKRTEDRIHHLAYYDALTGLPNRSLFFKLVDQALVEAQRNRMHGALLFIDLNRFKPINDTLGHSIGDLLLQQIGARLRASLRNEDVVARLGGDEFVVALFDIARREHAGIVAHKLLATFDAPFRIDGHELKLGAAIGISIYPQDGSDTETLLRLADIAMYRAKQSSQDSYAHYSREMNQKALDRLKIESGLRRAIENDELVLHYQPKVDIASGRITGAEALVRWRHPEQGMVPPGEFIPVAEESGLVVQVGAWVLDAACAQANQWRKAGLPQTKLAVNLSAREFAPALSQRMLAVLRHHHLPPEWLELEITESMLTNSTEGVIAMMHELANLGVNLSLDDFGTGFSSLSYLKRFPIDTLKIDRSFVTGIPDDANDCAIAGAIVSMAKQLRHRVIAEGVETAEQLAYLSSLGCDEFQGYLFSPPVPAEQFEAMLREGRRFTAPS</sequence>
<evidence type="ECO:0000259" key="1">
    <source>
        <dbReference type="PROSITE" id="PS50112"/>
    </source>
</evidence>
<dbReference type="SUPFAM" id="SSF55073">
    <property type="entry name" value="Nucleotide cyclase"/>
    <property type="match status" value="1"/>
</dbReference>